<keyword evidence="2" id="KW-1185">Reference proteome</keyword>
<dbReference type="EMBL" id="LLXI01000601">
    <property type="protein sequence ID" value="PKY48090.1"/>
    <property type="molecule type" value="Genomic_DNA"/>
</dbReference>
<proteinExistence type="predicted"/>
<reference evidence="1 2" key="1">
    <citation type="submission" date="2015-10" db="EMBL/GenBank/DDBJ databases">
        <title>Genome analyses suggest a sexual origin of heterokaryosis in a supposedly ancient asexual fungus.</title>
        <authorList>
            <person name="Ropars J."/>
            <person name="Sedzielewska K."/>
            <person name="Noel J."/>
            <person name="Charron P."/>
            <person name="Farinelli L."/>
            <person name="Marton T."/>
            <person name="Kruger M."/>
            <person name="Pelin A."/>
            <person name="Brachmann A."/>
            <person name="Corradi N."/>
        </authorList>
    </citation>
    <scope>NUCLEOTIDE SEQUENCE [LARGE SCALE GENOMIC DNA]</scope>
    <source>
        <strain evidence="1 2">A4</strain>
    </source>
</reference>
<name>A0A2I1GNA2_9GLOM</name>
<dbReference type="AlphaFoldDB" id="A0A2I1GNA2"/>
<organism evidence="1 2">
    <name type="scientific">Rhizophagus irregularis</name>
    <dbReference type="NCBI Taxonomy" id="588596"/>
    <lineage>
        <taxon>Eukaryota</taxon>
        <taxon>Fungi</taxon>
        <taxon>Fungi incertae sedis</taxon>
        <taxon>Mucoromycota</taxon>
        <taxon>Glomeromycotina</taxon>
        <taxon>Glomeromycetes</taxon>
        <taxon>Glomerales</taxon>
        <taxon>Glomeraceae</taxon>
        <taxon>Rhizophagus</taxon>
    </lineage>
</organism>
<dbReference type="Proteomes" id="UP000234323">
    <property type="component" value="Unassembled WGS sequence"/>
</dbReference>
<accession>A0A2I1GNA2</accession>
<evidence type="ECO:0000313" key="1">
    <source>
        <dbReference type="EMBL" id="PKY48090.1"/>
    </source>
</evidence>
<gene>
    <name evidence="1" type="ORF">RhiirA4_463552</name>
</gene>
<comment type="caution">
    <text evidence="1">The sequence shown here is derived from an EMBL/GenBank/DDBJ whole genome shotgun (WGS) entry which is preliminary data.</text>
</comment>
<protein>
    <submittedName>
        <fullName evidence="1">Uncharacterized protein</fullName>
    </submittedName>
</protein>
<sequence>MEHSILFYFNNRDEEFPIIKKEKNLVQNISTSYEENVTHSEAVYTSKLLDFKNLREPNNDLFDIEFSDSLRMDFTKLGINSKEDNKDDDGLNSDNEEIEYEEMEEEIIDETILICRSVGEEID</sequence>
<evidence type="ECO:0000313" key="2">
    <source>
        <dbReference type="Proteomes" id="UP000234323"/>
    </source>
</evidence>